<dbReference type="CDD" id="cd04301">
    <property type="entry name" value="NAT_SF"/>
    <property type="match status" value="1"/>
</dbReference>
<dbReference type="InterPro" id="IPR016181">
    <property type="entry name" value="Acyl_CoA_acyltransferase"/>
</dbReference>
<accession>A0A7J6UDI9</accession>
<feature type="domain" description="N-acetyltransferase" evidence="2">
    <location>
        <begin position="19"/>
        <end position="174"/>
    </location>
</feature>
<dbReference type="AlphaFoldDB" id="A0A7J6UDI9"/>
<evidence type="ECO:0000313" key="4">
    <source>
        <dbReference type="Proteomes" id="UP000574390"/>
    </source>
</evidence>
<dbReference type="SUPFAM" id="SSF55729">
    <property type="entry name" value="Acyl-CoA N-acyltransferases (Nat)"/>
    <property type="match status" value="1"/>
</dbReference>
<comment type="caution">
    <text evidence="3">The sequence shown here is derived from an EMBL/GenBank/DDBJ whole genome shotgun (WGS) entry which is preliminary data.</text>
</comment>
<dbReference type="Pfam" id="PF00583">
    <property type="entry name" value="Acetyltransf_1"/>
    <property type="match status" value="1"/>
</dbReference>
<dbReference type="GO" id="GO:0016747">
    <property type="term" value="F:acyltransferase activity, transferring groups other than amino-acyl groups"/>
    <property type="evidence" value="ECO:0007669"/>
    <property type="project" value="InterPro"/>
</dbReference>
<reference evidence="3 4" key="1">
    <citation type="submission" date="2020-04" db="EMBL/GenBank/DDBJ databases">
        <title>Perkinsus olseni comparative genomics.</title>
        <authorList>
            <person name="Bogema D.R."/>
        </authorList>
    </citation>
    <scope>NUCLEOTIDE SEQUENCE [LARGE SCALE GENOMIC DNA]</scope>
    <source>
        <strain evidence="3">ATCC PRA-205</strain>
    </source>
</reference>
<organism evidence="3 4">
    <name type="scientific">Perkinsus olseni</name>
    <name type="common">Perkinsus atlanticus</name>
    <dbReference type="NCBI Taxonomy" id="32597"/>
    <lineage>
        <taxon>Eukaryota</taxon>
        <taxon>Sar</taxon>
        <taxon>Alveolata</taxon>
        <taxon>Perkinsozoa</taxon>
        <taxon>Perkinsea</taxon>
        <taxon>Perkinsida</taxon>
        <taxon>Perkinsidae</taxon>
        <taxon>Perkinsus</taxon>
    </lineage>
</organism>
<sequence>MIPKSPARPVCLALVLMPTALVCLTTQKGGGHLTPDVSKLEYRLAEPSDVLLEDKAKLNAGVYVAVDTRQNVVVGSVEFGLVNQTDGNLDTVYIPQVIVREDWRGRGVASEMLKRLMKYIHHVAPQVTLAWLRVDTTNEAAKKAYTKAGFESYDSADWGWLNFFYDFPENLENDLAVVGDESLPVIPEPYFG</sequence>
<keyword evidence="1" id="KW-0732">Signal</keyword>
<name>A0A7J6UDI9_PEROL</name>
<dbReference type="Gene3D" id="3.40.630.30">
    <property type="match status" value="1"/>
</dbReference>
<dbReference type="PROSITE" id="PS51186">
    <property type="entry name" value="GNAT"/>
    <property type="match status" value="1"/>
</dbReference>
<proteinExistence type="predicted"/>
<evidence type="ECO:0000256" key="1">
    <source>
        <dbReference type="SAM" id="SignalP"/>
    </source>
</evidence>
<dbReference type="EMBL" id="JABANM010000832">
    <property type="protein sequence ID" value="KAF4755292.1"/>
    <property type="molecule type" value="Genomic_DNA"/>
</dbReference>
<feature type="chain" id="PRO_5029603817" description="N-acetyltransferase domain-containing protein" evidence="1">
    <location>
        <begin position="26"/>
        <end position="192"/>
    </location>
</feature>
<dbReference type="Proteomes" id="UP000574390">
    <property type="component" value="Unassembled WGS sequence"/>
</dbReference>
<dbReference type="InterPro" id="IPR000182">
    <property type="entry name" value="GNAT_dom"/>
</dbReference>
<feature type="signal peptide" evidence="1">
    <location>
        <begin position="1"/>
        <end position="25"/>
    </location>
</feature>
<evidence type="ECO:0000313" key="3">
    <source>
        <dbReference type="EMBL" id="KAF4755292.1"/>
    </source>
</evidence>
<gene>
    <name evidence="3" type="ORF">FOZ62_022302</name>
</gene>
<protein>
    <recommendedName>
        <fullName evidence="2">N-acetyltransferase domain-containing protein</fullName>
    </recommendedName>
</protein>
<evidence type="ECO:0000259" key="2">
    <source>
        <dbReference type="PROSITE" id="PS51186"/>
    </source>
</evidence>